<proteinExistence type="inferred from homology"/>
<dbReference type="OrthoDB" id="9792500at2"/>
<reference evidence="3 4" key="1">
    <citation type="submission" date="2015-11" db="EMBL/GenBank/DDBJ databases">
        <title>Exploring the genomic traits of fungus-feeding bacterial genus Collimonas.</title>
        <authorList>
            <person name="Song C."/>
            <person name="Schmidt R."/>
            <person name="de Jager V."/>
            <person name="Krzyzanowska D."/>
            <person name="Jongedijk E."/>
            <person name="Cankar K."/>
            <person name="Beekwilder J."/>
            <person name="van Veen A."/>
            <person name="de Boer W."/>
            <person name="van Veen J.A."/>
            <person name="Garbeva P."/>
        </authorList>
    </citation>
    <scope>NUCLEOTIDE SEQUENCE [LARGE SCALE GENOMIC DNA]</scope>
    <source>
        <strain evidence="3 4">Ter282</strain>
    </source>
</reference>
<evidence type="ECO:0000259" key="2">
    <source>
        <dbReference type="Pfam" id="PF00582"/>
    </source>
</evidence>
<evidence type="ECO:0000313" key="4">
    <source>
        <dbReference type="Proteomes" id="UP000071778"/>
    </source>
</evidence>
<dbReference type="PRINTS" id="PR01438">
    <property type="entry name" value="UNVRSLSTRESS"/>
</dbReference>
<dbReference type="InterPro" id="IPR014729">
    <property type="entry name" value="Rossmann-like_a/b/a_fold"/>
</dbReference>
<dbReference type="Pfam" id="PF00582">
    <property type="entry name" value="Usp"/>
    <property type="match status" value="2"/>
</dbReference>
<dbReference type="InterPro" id="IPR006016">
    <property type="entry name" value="UspA"/>
</dbReference>
<evidence type="ECO:0000256" key="1">
    <source>
        <dbReference type="ARBA" id="ARBA00008791"/>
    </source>
</evidence>
<gene>
    <name evidence="3" type="ORF">CAter282_1087</name>
</gene>
<dbReference type="InterPro" id="IPR006015">
    <property type="entry name" value="Universal_stress_UspA"/>
</dbReference>
<dbReference type="PANTHER" id="PTHR46268">
    <property type="entry name" value="STRESS RESPONSE PROTEIN NHAX"/>
    <property type="match status" value="1"/>
</dbReference>
<feature type="domain" description="UspA" evidence="2">
    <location>
        <begin position="173"/>
        <end position="319"/>
    </location>
</feature>
<evidence type="ECO:0000313" key="3">
    <source>
        <dbReference type="EMBL" id="AMP08882.1"/>
    </source>
</evidence>
<dbReference type="Gene3D" id="3.40.50.620">
    <property type="entry name" value="HUPs"/>
    <property type="match status" value="2"/>
</dbReference>
<protein>
    <submittedName>
        <fullName evidence="3">Universal stress family protein</fullName>
    </submittedName>
</protein>
<dbReference type="RefSeq" id="WP_061532561.1">
    <property type="nucleotide sequence ID" value="NZ_CP013233.1"/>
</dbReference>
<dbReference type="EMBL" id="CP013235">
    <property type="protein sequence ID" value="AMP08882.1"/>
    <property type="molecule type" value="Genomic_DNA"/>
</dbReference>
<organism evidence="3 4">
    <name type="scientific">Collimonas arenae</name>
    <dbReference type="NCBI Taxonomy" id="279058"/>
    <lineage>
        <taxon>Bacteria</taxon>
        <taxon>Pseudomonadati</taxon>
        <taxon>Pseudomonadota</taxon>
        <taxon>Betaproteobacteria</taxon>
        <taxon>Burkholderiales</taxon>
        <taxon>Oxalobacteraceae</taxon>
        <taxon>Collimonas</taxon>
    </lineage>
</organism>
<dbReference type="PATRIC" id="fig|279058.17.peg.1167"/>
<comment type="similarity">
    <text evidence="1">Belongs to the universal stress protein A family.</text>
</comment>
<dbReference type="CDD" id="cd00293">
    <property type="entry name" value="USP-like"/>
    <property type="match status" value="2"/>
</dbReference>
<feature type="domain" description="UspA" evidence="2">
    <location>
        <begin position="1"/>
        <end position="148"/>
    </location>
</feature>
<dbReference type="AlphaFoldDB" id="A0A127PMK6"/>
<accession>A0A127PMK6</accession>
<dbReference type="SUPFAM" id="SSF52402">
    <property type="entry name" value="Adenine nucleotide alpha hydrolases-like"/>
    <property type="match status" value="2"/>
</dbReference>
<dbReference type="PANTHER" id="PTHR46268:SF15">
    <property type="entry name" value="UNIVERSAL STRESS PROTEIN HP_0031"/>
    <property type="match status" value="1"/>
</dbReference>
<dbReference type="Proteomes" id="UP000071778">
    <property type="component" value="Chromosome"/>
</dbReference>
<keyword evidence="4" id="KW-1185">Reference proteome</keyword>
<name>A0A127PMK6_9BURK</name>
<sequence length="320" mass="35294">MYKNILFGIDGSETSDRALTEITNFSVPGSTIHIVHVIEDWLVNYPSIDGDFSYIESMRKAILSDSKEMLSEAESKLRLQGFNVQTSLLELRDLEGGIPEAIKAEGDKHDIDLTVLGTHGRGGVRRLMLGSVAEHFVRISERPILLVHSDSPARQQNSRISGLSRKNDHVPAQRILVAIDGSELANSALRQAIELAKEKGCEIRALYVNVDPFIDLFMLSAKYFHHDQILKAAAKQTANIRQAAIHIFNVAGVAGDMQVIELKERETRIAEIIKSAAAQWDAGLVVMGSHGLHGALRFALGSVAEQYLRISDRPVLIIKS</sequence>